<keyword evidence="2" id="KW-1185">Reference proteome</keyword>
<reference evidence="1 2" key="1">
    <citation type="submission" date="2019-09" db="EMBL/GenBank/DDBJ databases">
        <title>Taxonomy of Antarctic Massilia spp.: description of Massilia rubra sp. nov., Massilia aquatica sp. nov., Massilia mucilaginosa sp. nov., Massilia frigida sp. nov. isolated from streams, lakes and regoliths.</title>
        <authorList>
            <person name="Holochova P."/>
            <person name="Sedlacek I."/>
            <person name="Kralova S."/>
            <person name="Maslanova I."/>
            <person name="Busse H.-J."/>
            <person name="Stankova E."/>
            <person name="Vrbovska V."/>
            <person name="Kovarovic V."/>
            <person name="Bartak M."/>
            <person name="Svec P."/>
            <person name="Pantucek R."/>
        </authorList>
    </citation>
    <scope>NUCLEOTIDE SEQUENCE [LARGE SCALE GENOMIC DNA]</scope>
    <source>
        <strain evidence="1 2">CCM 8693</strain>
    </source>
</reference>
<dbReference type="EMBL" id="VVIW01000035">
    <property type="protein sequence ID" value="NHZ44585.1"/>
    <property type="molecule type" value="Genomic_DNA"/>
</dbReference>
<proteinExistence type="predicted"/>
<evidence type="ECO:0000313" key="2">
    <source>
        <dbReference type="Proteomes" id="UP000819052"/>
    </source>
</evidence>
<dbReference type="Proteomes" id="UP000819052">
    <property type="component" value="Unassembled WGS sequence"/>
</dbReference>
<organism evidence="1 2">
    <name type="scientific">Massilia aquatica</name>
    <dbReference type="NCBI Taxonomy" id="2609000"/>
    <lineage>
        <taxon>Bacteria</taxon>
        <taxon>Pseudomonadati</taxon>
        <taxon>Pseudomonadota</taxon>
        <taxon>Betaproteobacteria</taxon>
        <taxon>Burkholderiales</taxon>
        <taxon>Oxalobacteraceae</taxon>
        <taxon>Telluria group</taxon>
        <taxon>Massilia</taxon>
    </lineage>
</organism>
<accession>A0ABX0MBM9</accession>
<protein>
    <submittedName>
        <fullName evidence="1">Uncharacterized protein</fullName>
    </submittedName>
</protein>
<name>A0ABX0MBM9_9BURK</name>
<evidence type="ECO:0000313" key="1">
    <source>
        <dbReference type="EMBL" id="NHZ44585.1"/>
    </source>
</evidence>
<comment type="caution">
    <text evidence="1">The sequence shown here is derived from an EMBL/GenBank/DDBJ whole genome shotgun (WGS) entry which is preliminary data.</text>
</comment>
<dbReference type="RefSeq" id="WP_167081385.1">
    <property type="nucleotide sequence ID" value="NZ_VVIW01000035.1"/>
</dbReference>
<gene>
    <name evidence="1" type="ORF">F1609_31170</name>
</gene>
<dbReference type="Pfam" id="PF18143">
    <property type="entry name" value="HAD_SAK_2"/>
    <property type="match status" value="1"/>
</dbReference>
<sequence>MEDLHIIDGVTHDDAVYSSRQGGIHIRTPGRTLFEWLPIMEEMLAPYPDVKIVLSTSWVRFKGFEFAKSRLTTNLQSRVIGATFDNRVTQKYDFDGMSRGQQICADVERRMPERWFAIDNDENDWPAWCRDLLIKTDDRLGLSEPAVQDQIRKMLATFNVRLGG</sequence>